<keyword evidence="3" id="KW-0238">DNA-binding</keyword>
<keyword evidence="4" id="KW-0804">Transcription</keyword>
<dbReference type="Gene3D" id="3.40.190.290">
    <property type="match status" value="1"/>
</dbReference>
<keyword evidence="2" id="KW-0805">Transcription regulation</keyword>
<dbReference type="Proteomes" id="UP000267400">
    <property type="component" value="Unassembled WGS sequence"/>
</dbReference>
<dbReference type="InterPro" id="IPR058163">
    <property type="entry name" value="LysR-type_TF_proteobact-type"/>
</dbReference>
<dbReference type="GO" id="GO:0043565">
    <property type="term" value="F:sequence-specific DNA binding"/>
    <property type="evidence" value="ECO:0007669"/>
    <property type="project" value="TreeGrafter"/>
</dbReference>
<dbReference type="InterPro" id="IPR000847">
    <property type="entry name" value="LysR_HTH_N"/>
</dbReference>
<keyword evidence="7" id="KW-1185">Reference proteome</keyword>
<dbReference type="PRINTS" id="PR00039">
    <property type="entry name" value="HTHLYSR"/>
</dbReference>
<organism evidence="6 7">
    <name type="scientific">Halomonas nitroreducens</name>
    <dbReference type="NCBI Taxonomy" id="447425"/>
    <lineage>
        <taxon>Bacteria</taxon>
        <taxon>Pseudomonadati</taxon>
        <taxon>Pseudomonadota</taxon>
        <taxon>Gammaproteobacteria</taxon>
        <taxon>Oceanospirillales</taxon>
        <taxon>Halomonadaceae</taxon>
        <taxon>Halomonas</taxon>
    </lineage>
</organism>
<proteinExistence type="inferred from homology"/>
<dbReference type="FunFam" id="3.40.190.290:FF:000001">
    <property type="entry name" value="Transcriptional regulator, LysR family"/>
    <property type="match status" value="1"/>
</dbReference>
<feature type="domain" description="HTH lysR-type" evidence="5">
    <location>
        <begin position="1"/>
        <end position="59"/>
    </location>
</feature>
<evidence type="ECO:0000256" key="3">
    <source>
        <dbReference type="ARBA" id="ARBA00023125"/>
    </source>
</evidence>
<evidence type="ECO:0000313" key="7">
    <source>
        <dbReference type="Proteomes" id="UP000267400"/>
    </source>
</evidence>
<dbReference type="Pfam" id="PF03466">
    <property type="entry name" value="LysR_substrate"/>
    <property type="match status" value="1"/>
</dbReference>
<dbReference type="SUPFAM" id="SSF46785">
    <property type="entry name" value="Winged helix' DNA-binding domain"/>
    <property type="match status" value="1"/>
</dbReference>
<reference evidence="6 7" key="1">
    <citation type="submission" date="2018-12" db="EMBL/GenBank/DDBJ databases">
        <authorList>
            <person name="Yu L."/>
        </authorList>
    </citation>
    <scope>NUCLEOTIDE SEQUENCE [LARGE SCALE GENOMIC DNA]</scope>
    <source>
        <strain evidence="6 7">11S</strain>
    </source>
</reference>
<dbReference type="AlphaFoldDB" id="A0A3S0HPQ6"/>
<dbReference type="PANTHER" id="PTHR30537:SF5">
    <property type="entry name" value="HTH-TYPE TRANSCRIPTIONAL ACTIVATOR TTDR-RELATED"/>
    <property type="match status" value="1"/>
</dbReference>
<dbReference type="OrthoDB" id="9815676at2"/>
<evidence type="ECO:0000256" key="2">
    <source>
        <dbReference type="ARBA" id="ARBA00023015"/>
    </source>
</evidence>
<dbReference type="InterPro" id="IPR036390">
    <property type="entry name" value="WH_DNA-bd_sf"/>
</dbReference>
<dbReference type="PANTHER" id="PTHR30537">
    <property type="entry name" value="HTH-TYPE TRANSCRIPTIONAL REGULATOR"/>
    <property type="match status" value="1"/>
</dbReference>
<comment type="similarity">
    <text evidence="1">Belongs to the LysR transcriptional regulatory family.</text>
</comment>
<dbReference type="GO" id="GO:0003700">
    <property type="term" value="F:DNA-binding transcription factor activity"/>
    <property type="evidence" value="ECO:0007669"/>
    <property type="project" value="InterPro"/>
</dbReference>
<dbReference type="Gene3D" id="1.10.10.10">
    <property type="entry name" value="Winged helix-like DNA-binding domain superfamily/Winged helix DNA-binding domain"/>
    <property type="match status" value="1"/>
</dbReference>
<dbReference type="PROSITE" id="PS50931">
    <property type="entry name" value="HTH_LYSR"/>
    <property type="match status" value="1"/>
</dbReference>
<name>A0A3S0HPQ6_9GAMM</name>
<dbReference type="FunFam" id="1.10.10.10:FF:000001">
    <property type="entry name" value="LysR family transcriptional regulator"/>
    <property type="match status" value="1"/>
</dbReference>
<dbReference type="InterPro" id="IPR036388">
    <property type="entry name" value="WH-like_DNA-bd_sf"/>
</dbReference>
<dbReference type="CDD" id="cd08422">
    <property type="entry name" value="PBP2_CrgA_like"/>
    <property type="match status" value="1"/>
</dbReference>
<evidence type="ECO:0000259" key="5">
    <source>
        <dbReference type="PROSITE" id="PS50931"/>
    </source>
</evidence>
<gene>
    <name evidence="6" type="ORF">EKG36_19200</name>
</gene>
<accession>A0A3S0HPQ6</accession>
<evidence type="ECO:0000256" key="4">
    <source>
        <dbReference type="ARBA" id="ARBA00023163"/>
    </source>
</evidence>
<evidence type="ECO:0000313" key="6">
    <source>
        <dbReference type="EMBL" id="RTQ98357.1"/>
    </source>
</evidence>
<dbReference type="EMBL" id="RXNS01000025">
    <property type="protein sequence ID" value="RTQ98357.1"/>
    <property type="molecule type" value="Genomic_DNA"/>
</dbReference>
<dbReference type="SUPFAM" id="SSF53850">
    <property type="entry name" value="Periplasmic binding protein-like II"/>
    <property type="match status" value="1"/>
</dbReference>
<dbReference type="RefSeq" id="WP_126486890.1">
    <property type="nucleotide sequence ID" value="NZ_RXNS01000025.1"/>
</dbReference>
<dbReference type="Pfam" id="PF00126">
    <property type="entry name" value="HTH_1"/>
    <property type="match status" value="1"/>
</dbReference>
<comment type="caution">
    <text evidence="6">The sequence shown here is derived from an EMBL/GenBank/DDBJ whole genome shotgun (WGS) entry which is preliminary data.</text>
</comment>
<protein>
    <submittedName>
        <fullName evidence="6">LysR family transcriptional regulator</fullName>
    </submittedName>
</protein>
<dbReference type="InterPro" id="IPR005119">
    <property type="entry name" value="LysR_subst-bd"/>
</dbReference>
<evidence type="ECO:0000256" key="1">
    <source>
        <dbReference type="ARBA" id="ARBA00009437"/>
    </source>
</evidence>
<dbReference type="GO" id="GO:0006351">
    <property type="term" value="P:DNA-templated transcription"/>
    <property type="evidence" value="ECO:0007669"/>
    <property type="project" value="TreeGrafter"/>
</dbReference>
<sequence>MTILPYLETFAAVVDNGSFTAAAQALGVSKPVVSKQVALLEKHLGVQLLHRTTRRLHLTQAGEMFVVHARKIMSDVHEAEQSIVPLQSEPQGRLRISAPESLAMFLLAEALPAFQEKYPKLELDIRITGRFVDLVEEGIDVALRVGELQDSSLMARRLMSCRFHVCASAGYLQRYGRPTNPDELAGHNCLIYSQGQNPDSWFFQDEQRKGINVKVKGGLHSENGNILLSAALDGIGILRAPTFMVSNALKQGQLETLLDDYMPTSTGLYAVFPNTKFVSQKVRTLVDYLVEAWSHDETA</sequence>